<dbReference type="GO" id="GO:0008270">
    <property type="term" value="F:zinc ion binding"/>
    <property type="evidence" value="ECO:0007669"/>
    <property type="project" value="UniProtKB-KW"/>
</dbReference>
<keyword evidence="2" id="KW-0863">Zinc-finger</keyword>
<accession>A0AAW0X2Q9</accession>
<protein>
    <recommendedName>
        <fullName evidence="5">Zinc finger PHD-type domain-containing protein</fullName>
    </recommendedName>
</protein>
<dbReference type="SUPFAM" id="SSF57903">
    <property type="entry name" value="FYVE/PHD zinc finger"/>
    <property type="match status" value="1"/>
</dbReference>
<dbReference type="InterPro" id="IPR011011">
    <property type="entry name" value="Znf_FYVE_PHD"/>
</dbReference>
<proteinExistence type="predicted"/>
<sequence length="313" mass="35760">PSDYEPVGFLPVVTLQAKFPSNAVNIISGNVQTLYHKMQLKVTTTYISSYATEIPDVQPNTQCMLSSNSSNDNDKQQNSSWTPSYEPEIHYSERASRMRKKKHILDFPFDVRGENTQSDQNLVRQFNTSKTCSLHSLFGREDVIRCPCGVCREDGPMIKCTLCDFRQHAVCFRLLEVNYLQSNHVCELCANVTHPCTDYSLVNTDLCRVRETCLFRRLLIHLCNNTDYHTAASVAELLHVTFNMGKRLMVRLQSEGVLACKPCNDPRGRLVDQKMLVQYVIPHTFGLKDVPLSPMYSPSLQLIRDLMIKEKPF</sequence>
<reference evidence="6 7" key="1">
    <citation type="journal article" date="2024" name="BMC Genomics">
        <title>Genome assembly of redclaw crayfish (Cherax quadricarinatus) provides insights into its immune adaptation and hypoxia tolerance.</title>
        <authorList>
            <person name="Liu Z."/>
            <person name="Zheng J."/>
            <person name="Li H."/>
            <person name="Fang K."/>
            <person name="Wang S."/>
            <person name="He J."/>
            <person name="Zhou D."/>
            <person name="Weng S."/>
            <person name="Chi M."/>
            <person name="Gu Z."/>
            <person name="He J."/>
            <person name="Li F."/>
            <person name="Wang M."/>
        </authorList>
    </citation>
    <scope>NUCLEOTIDE SEQUENCE [LARGE SCALE GENOMIC DNA]</scope>
    <source>
        <strain evidence="6">ZL_2023a</strain>
    </source>
</reference>
<feature type="non-terminal residue" evidence="6">
    <location>
        <position position="1"/>
    </location>
</feature>
<feature type="region of interest" description="Disordered" evidence="4">
    <location>
        <begin position="61"/>
        <end position="86"/>
    </location>
</feature>
<evidence type="ECO:0000313" key="7">
    <source>
        <dbReference type="Proteomes" id="UP001445076"/>
    </source>
</evidence>
<evidence type="ECO:0000259" key="5">
    <source>
        <dbReference type="SMART" id="SM00249"/>
    </source>
</evidence>
<keyword evidence="7" id="KW-1185">Reference proteome</keyword>
<keyword evidence="3" id="KW-0862">Zinc</keyword>
<feature type="compositionally biased region" description="Low complexity" evidence="4">
    <location>
        <begin position="66"/>
        <end position="80"/>
    </location>
</feature>
<evidence type="ECO:0000256" key="2">
    <source>
        <dbReference type="ARBA" id="ARBA00022771"/>
    </source>
</evidence>
<dbReference type="InterPro" id="IPR036570">
    <property type="entry name" value="HORMA_dom_sf"/>
</dbReference>
<dbReference type="InterPro" id="IPR013083">
    <property type="entry name" value="Znf_RING/FYVE/PHD"/>
</dbReference>
<dbReference type="EMBL" id="JARKIK010000051">
    <property type="protein sequence ID" value="KAK8734178.1"/>
    <property type="molecule type" value="Genomic_DNA"/>
</dbReference>
<comment type="caution">
    <text evidence="6">The sequence shown here is derived from an EMBL/GenBank/DDBJ whole genome shotgun (WGS) entry which is preliminary data.</text>
</comment>
<evidence type="ECO:0000313" key="6">
    <source>
        <dbReference type="EMBL" id="KAK8734178.1"/>
    </source>
</evidence>
<evidence type="ECO:0000256" key="4">
    <source>
        <dbReference type="SAM" id="MobiDB-lite"/>
    </source>
</evidence>
<gene>
    <name evidence="6" type="ORF">OTU49_006046</name>
</gene>
<dbReference type="AlphaFoldDB" id="A0AAW0X2Q9"/>
<name>A0AAW0X2Q9_CHEQU</name>
<dbReference type="SMART" id="SM00249">
    <property type="entry name" value="PHD"/>
    <property type="match status" value="1"/>
</dbReference>
<organism evidence="6 7">
    <name type="scientific">Cherax quadricarinatus</name>
    <name type="common">Australian red claw crayfish</name>
    <dbReference type="NCBI Taxonomy" id="27406"/>
    <lineage>
        <taxon>Eukaryota</taxon>
        <taxon>Metazoa</taxon>
        <taxon>Ecdysozoa</taxon>
        <taxon>Arthropoda</taxon>
        <taxon>Crustacea</taxon>
        <taxon>Multicrustacea</taxon>
        <taxon>Malacostraca</taxon>
        <taxon>Eumalacostraca</taxon>
        <taxon>Eucarida</taxon>
        <taxon>Decapoda</taxon>
        <taxon>Pleocyemata</taxon>
        <taxon>Astacidea</taxon>
        <taxon>Parastacoidea</taxon>
        <taxon>Parastacidae</taxon>
        <taxon>Cherax</taxon>
    </lineage>
</organism>
<evidence type="ECO:0000256" key="3">
    <source>
        <dbReference type="ARBA" id="ARBA00022833"/>
    </source>
</evidence>
<keyword evidence="1" id="KW-0479">Metal-binding</keyword>
<evidence type="ECO:0000256" key="1">
    <source>
        <dbReference type="ARBA" id="ARBA00022723"/>
    </source>
</evidence>
<dbReference type="Gene3D" id="3.30.900.10">
    <property type="entry name" value="HORMA domain"/>
    <property type="match status" value="1"/>
</dbReference>
<feature type="domain" description="Zinc finger PHD-type" evidence="5">
    <location>
        <begin position="147"/>
        <end position="190"/>
    </location>
</feature>
<dbReference type="InterPro" id="IPR001965">
    <property type="entry name" value="Znf_PHD"/>
</dbReference>
<dbReference type="Gene3D" id="3.30.40.10">
    <property type="entry name" value="Zinc/RING finger domain, C3HC4 (zinc finger)"/>
    <property type="match status" value="1"/>
</dbReference>
<dbReference type="Proteomes" id="UP001445076">
    <property type="component" value="Unassembled WGS sequence"/>
</dbReference>